<proteinExistence type="predicted"/>
<gene>
    <name evidence="1" type="ORF">NCTC10924_01173</name>
</gene>
<dbReference type="Proteomes" id="UP000306241">
    <property type="component" value="Chromosome"/>
</dbReference>
<reference evidence="1 2" key="1">
    <citation type="submission" date="2019-05" db="EMBL/GenBank/DDBJ databases">
        <authorList>
            <consortium name="Pathogen Informatics"/>
        </authorList>
    </citation>
    <scope>NUCLEOTIDE SEQUENCE [LARGE SCALE GENOMIC DNA]</scope>
    <source>
        <strain evidence="1 2">NCTC10924</strain>
    </source>
</reference>
<protein>
    <submittedName>
        <fullName evidence="1">Phage protein</fullName>
    </submittedName>
</protein>
<accession>A0A4V0HDL1</accession>
<sequence length="57" mass="6591">MNEEVKLARDLLEDNWIILGKNGIIHSVEGVEYGAVTVHYKNGEPWKYTRSFDTIIQ</sequence>
<dbReference type="AlphaFoldDB" id="A0A4V0HDL1"/>
<organism evidence="1 2">
    <name type="scientific">Streptococcus porcinus</name>
    <dbReference type="NCBI Taxonomy" id="1340"/>
    <lineage>
        <taxon>Bacteria</taxon>
        <taxon>Bacillati</taxon>
        <taxon>Bacillota</taxon>
        <taxon>Bacilli</taxon>
        <taxon>Lactobacillales</taxon>
        <taxon>Streptococcaceae</taxon>
        <taxon>Streptococcus</taxon>
    </lineage>
</organism>
<dbReference type="RefSeq" id="WP_172601673.1">
    <property type="nucleotide sequence ID" value="NZ_FZQN01000001.1"/>
</dbReference>
<evidence type="ECO:0000313" key="2">
    <source>
        <dbReference type="Proteomes" id="UP000306241"/>
    </source>
</evidence>
<dbReference type="EMBL" id="LR594052">
    <property type="protein sequence ID" value="VTT44591.1"/>
    <property type="molecule type" value="Genomic_DNA"/>
</dbReference>
<evidence type="ECO:0000313" key="1">
    <source>
        <dbReference type="EMBL" id="VTT44591.1"/>
    </source>
</evidence>
<name>A0A4V0HDL1_STRPO</name>